<comment type="catalytic activity">
    <reaction evidence="4">
        <text>(S)-ureidoglycolate = urea + glyoxylate</text>
        <dbReference type="Rhea" id="RHEA:11304"/>
        <dbReference type="ChEBI" id="CHEBI:16199"/>
        <dbReference type="ChEBI" id="CHEBI:36655"/>
        <dbReference type="ChEBI" id="CHEBI:57296"/>
        <dbReference type="EC" id="4.3.2.3"/>
    </reaction>
</comment>
<dbReference type="Pfam" id="PF04115">
    <property type="entry name" value="Ureidogly_lyase"/>
    <property type="match status" value="1"/>
</dbReference>
<dbReference type="GO" id="GO:0000256">
    <property type="term" value="P:allantoin catabolic process"/>
    <property type="evidence" value="ECO:0007669"/>
    <property type="project" value="InterPro"/>
</dbReference>
<dbReference type="PANTHER" id="PTHR21221">
    <property type="entry name" value="UREIDOGLYCOLATE HYDROLASE"/>
    <property type="match status" value="1"/>
</dbReference>
<evidence type="ECO:0000256" key="3">
    <source>
        <dbReference type="ARBA" id="ARBA00023239"/>
    </source>
</evidence>
<accession>A0A381U356</accession>
<dbReference type="InterPro" id="IPR047233">
    <property type="entry name" value="UAH_cupin"/>
</dbReference>
<keyword evidence="3" id="KW-0456">Lyase</keyword>
<dbReference type="GO" id="GO:0004848">
    <property type="term" value="F:ureidoglycolate hydrolase activity"/>
    <property type="evidence" value="ECO:0007669"/>
    <property type="project" value="InterPro"/>
</dbReference>
<dbReference type="GO" id="GO:0006144">
    <property type="term" value="P:purine nucleobase metabolic process"/>
    <property type="evidence" value="ECO:0007669"/>
    <property type="project" value="UniProtKB-KW"/>
</dbReference>
<dbReference type="Gene3D" id="2.60.120.480">
    <property type="entry name" value="Ureidoglycolate hydrolase"/>
    <property type="match status" value="1"/>
</dbReference>
<dbReference type="CDD" id="cd20298">
    <property type="entry name" value="cupin_UAH"/>
    <property type="match status" value="1"/>
</dbReference>
<dbReference type="GO" id="GO:0050385">
    <property type="term" value="F:ureidoglycolate lyase activity"/>
    <property type="evidence" value="ECO:0007669"/>
    <property type="project" value="UniProtKB-EC"/>
</dbReference>
<dbReference type="EMBL" id="UINC01005650">
    <property type="protein sequence ID" value="SVA22670.1"/>
    <property type="molecule type" value="Genomic_DNA"/>
</dbReference>
<feature type="non-terminal residue" evidence="5">
    <location>
        <position position="1"/>
    </location>
</feature>
<dbReference type="SUPFAM" id="SSF51182">
    <property type="entry name" value="RmlC-like cupins"/>
    <property type="match status" value="1"/>
</dbReference>
<proteinExistence type="predicted"/>
<reference evidence="5" key="1">
    <citation type="submission" date="2018-05" db="EMBL/GenBank/DDBJ databases">
        <authorList>
            <person name="Lanie J.A."/>
            <person name="Ng W.-L."/>
            <person name="Kazmierczak K.M."/>
            <person name="Andrzejewski T.M."/>
            <person name="Davidsen T.M."/>
            <person name="Wayne K.J."/>
            <person name="Tettelin H."/>
            <person name="Glass J.I."/>
            <person name="Rusch D."/>
            <person name="Podicherti R."/>
            <person name="Tsui H.-C.T."/>
            <person name="Winkler M.E."/>
        </authorList>
    </citation>
    <scope>NUCLEOTIDE SEQUENCE</scope>
</reference>
<gene>
    <name evidence="5" type="ORF">METZ01_LOCUS75524</name>
</gene>
<dbReference type="InterPro" id="IPR007247">
    <property type="entry name" value="Ureidogly_lyase"/>
</dbReference>
<dbReference type="InterPro" id="IPR011051">
    <property type="entry name" value="RmlC_Cupin_sf"/>
</dbReference>
<keyword evidence="2" id="KW-0659">Purine metabolism</keyword>
<name>A0A381U356_9ZZZZ</name>
<evidence type="ECO:0000256" key="2">
    <source>
        <dbReference type="ARBA" id="ARBA00022631"/>
    </source>
</evidence>
<organism evidence="5">
    <name type="scientific">marine metagenome</name>
    <dbReference type="NCBI Taxonomy" id="408172"/>
    <lineage>
        <taxon>unclassified sequences</taxon>
        <taxon>metagenomes</taxon>
        <taxon>ecological metagenomes</taxon>
    </lineage>
</organism>
<dbReference type="PANTHER" id="PTHR21221:SF1">
    <property type="entry name" value="UREIDOGLYCOLATE LYASE"/>
    <property type="match status" value="1"/>
</dbReference>
<dbReference type="InterPro" id="IPR024060">
    <property type="entry name" value="Ureidoglycolate_lyase_dom_sf"/>
</dbReference>
<protein>
    <recommendedName>
        <fullName evidence="6">Ureidoglycolate hydrolase</fullName>
    </recommendedName>
</protein>
<evidence type="ECO:0000313" key="5">
    <source>
        <dbReference type="EMBL" id="SVA22670.1"/>
    </source>
</evidence>
<sequence>VKLQDPDPSVFAPFGAFLEPPAGVGDRSVLSEWLEPVPGLSQQCHLNRVTPSTLPLTVEQVERHPHTAQLFLPMAVSHYLVTVMPSDAAGSPDSAHALAFVVPGTLGVVYHPGTWHAGIAVLEAEASFAVLMWRGQEDDDVFAAIPPIELQLEHTKFFSESDSATITKYPK</sequence>
<evidence type="ECO:0000256" key="1">
    <source>
        <dbReference type="ARBA" id="ARBA00011738"/>
    </source>
</evidence>
<evidence type="ECO:0008006" key="6">
    <source>
        <dbReference type="Google" id="ProtNLM"/>
    </source>
</evidence>
<comment type="subunit">
    <text evidence="1">Homodimer.</text>
</comment>
<evidence type="ECO:0000256" key="4">
    <source>
        <dbReference type="ARBA" id="ARBA00047684"/>
    </source>
</evidence>
<dbReference type="AlphaFoldDB" id="A0A381U356"/>